<evidence type="ECO:0000256" key="2">
    <source>
        <dbReference type="SAM" id="SignalP"/>
    </source>
</evidence>
<organism evidence="4 5">
    <name type="scientific">Mytilus galloprovincialis</name>
    <name type="common">Mediterranean mussel</name>
    <dbReference type="NCBI Taxonomy" id="29158"/>
    <lineage>
        <taxon>Eukaryota</taxon>
        <taxon>Metazoa</taxon>
        <taxon>Spiralia</taxon>
        <taxon>Lophotrochozoa</taxon>
        <taxon>Mollusca</taxon>
        <taxon>Bivalvia</taxon>
        <taxon>Autobranchia</taxon>
        <taxon>Pteriomorphia</taxon>
        <taxon>Mytilida</taxon>
        <taxon>Mytiloidea</taxon>
        <taxon>Mytilidae</taxon>
        <taxon>Mytilinae</taxon>
        <taxon>Mytilus</taxon>
    </lineage>
</organism>
<feature type="domain" description="Sema" evidence="3">
    <location>
        <begin position="1"/>
        <end position="289"/>
    </location>
</feature>
<evidence type="ECO:0000256" key="1">
    <source>
        <dbReference type="PROSITE-ProRule" id="PRU00352"/>
    </source>
</evidence>
<dbReference type="SUPFAM" id="SSF101912">
    <property type="entry name" value="Sema domain"/>
    <property type="match status" value="1"/>
</dbReference>
<dbReference type="InterPro" id="IPR036352">
    <property type="entry name" value="Semap_dom_sf"/>
</dbReference>
<dbReference type="AlphaFoldDB" id="A0A8B6HB56"/>
<dbReference type="EMBL" id="UYJE01009853">
    <property type="protein sequence ID" value="VDI77519.1"/>
    <property type="molecule type" value="Genomic_DNA"/>
</dbReference>
<protein>
    <recommendedName>
        <fullName evidence="3">Sema domain-containing protein</fullName>
    </recommendedName>
</protein>
<keyword evidence="5" id="KW-1185">Reference proteome</keyword>
<feature type="chain" id="PRO_5032325330" description="Sema domain-containing protein" evidence="2">
    <location>
        <begin position="21"/>
        <end position="289"/>
    </location>
</feature>
<dbReference type="PROSITE" id="PS51004">
    <property type="entry name" value="SEMA"/>
    <property type="match status" value="1"/>
</dbReference>
<dbReference type="OrthoDB" id="6208055at2759"/>
<comment type="caution">
    <text evidence="1">Lacks conserved residue(s) required for the propagation of feature annotation.</text>
</comment>
<keyword evidence="2" id="KW-0732">Signal</keyword>
<feature type="signal peptide" evidence="2">
    <location>
        <begin position="1"/>
        <end position="20"/>
    </location>
</feature>
<feature type="non-terminal residue" evidence="4">
    <location>
        <position position="289"/>
    </location>
</feature>
<dbReference type="Proteomes" id="UP000596742">
    <property type="component" value="Unassembled WGS sequence"/>
</dbReference>
<dbReference type="Gene3D" id="2.130.10.10">
    <property type="entry name" value="YVTN repeat-like/Quinoprotein amine dehydrogenase"/>
    <property type="match status" value="1"/>
</dbReference>
<name>A0A8B6HB56_MYTGA</name>
<evidence type="ECO:0000259" key="3">
    <source>
        <dbReference type="PROSITE" id="PS51004"/>
    </source>
</evidence>
<evidence type="ECO:0000313" key="5">
    <source>
        <dbReference type="Proteomes" id="UP000596742"/>
    </source>
</evidence>
<accession>A0A8B6HB56</accession>
<gene>
    <name evidence="4" type="ORF">MGAL_10B063736</name>
</gene>
<comment type="caution">
    <text evidence="4">The sequence shown here is derived from an EMBL/GenBank/DDBJ whole genome shotgun (WGS) entry which is preliminary data.</text>
</comment>
<proteinExistence type="predicted"/>
<sequence>MDKNVCFVFFLASWFMICRCNNYEKREIAPFTHIAFSDQTIYVAGSGGIVAFHKENLSEISISDYKNNWLLMYVKDGDVVIQCNTDEKNISHCRKLDFNLKSTGVISTFMTGNMKSLPSYTMVPVQVSPLAIQVAVIGASSMEILNKTYGILSLRLDNLTLFGPWNIEIKEGCNIVFKSVIEYNSHVYFFYQMQKDGHVSSRIGKSCSRDDIDETAGKCDQSYGDMPITCTHKTFTFDELEVAIIYDEVLIVSFRNETESVMCKYDLKDITFKFSSREVQHCNFWNSSQ</sequence>
<dbReference type="InterPro" id="IPR015943">
    <property type="entry name" value="WD40/YVTN_repeat-like_dom_sf"/>
</dbReference>
<dbReference type="InterPro" id="IPR001627">
    <property type="entry name" value="Semap_dom"/>
</dbReference>
<evidence type="ECO:0000313" key="4">
    <source>
        <dbReference type="EMBL" id="VDI77519.1"/>
    </source>
</evidence>
<reference evidence="4" key="1">
    <citation type="submission" date="2018-11" db="EMBL/GenBank/DDBJ databases">
        <authorList>
            <person name="Alioto T."/>
            <person name="Alioto T."/>
        </authorList>
    </citation>
    <scope>NUCLEOTIDE SEQUENCE</scope>
</reference>